<gene>
    <name evidence="2" type="ORF">S06H3_60091</name>
</gene>
<protein>
    <submittedName>
        <fullName evidence="2">Uncharacterized protein</fullName>
    </submittedName>
</protein>
<sequence length="100" mass="11037">MNDKQMKLFGADAKPKSVIEANEQGKVGTVDAPKPAKKMDPRSCPECFMMMRPQTDATHLQVCSQCNVGYNVNYDPPQIYYEGGKHAPICRAESIGSQDV</sequence>
<organism evidence="2">
    <name type="scientific">marine sediment metagenome</name>
    <dbReference type="NCBI Taxonomy" id="412755"/>
    <lineage>
        <taxon>unclassified sequences</taxon>
        <taxon>metagenomes</taxon>
        <taxon>ecological metagenomes</taxon>
    </lineage>
</organism>
<comment type="caution">
    <text evidence="2">The sequence shown here is derived from an EMBL/GenBank/DDBJ whole genome shotgun (WGS) entry which is preliminary data.</text>
</comment>
<evidence type="ECO:0000256" key="1">
    <source>
        <dbReference type="SAM" id="MobiDB-lite"/>
    </source>
</evidence>
<proteinExistence type="predicted"/>
<name>X1PF95_9ZZZZ</name>
<feature type="region of interest" description="Disordered" evidence="1">
    <location>
        <begin position="17"/>
        <end position="38"/>
    </location>
</feature>
<dbReference type="EMBL" id="BARV01039150">
    <property type="protein sequence ID" value="GAI54518.1"/>
    <property type="molecule type" value="Genomic_DNA"/>
</dbReference>
<evidence type="ECO:0000313" key="2">
    <source>
        <dbReference type="EMBL" id="GAI54518.1"/>
    </source>
</evidence>
<dbReference type="AlphaFoldDB" id="X1PF95"/>
<accession>X1PF95</accession>
<reference evidence="2" key="1">
    <citation type="journal article" date="2014" name="Front. Microbiol.">
        <title>High frequency of phylogenetically diverse reductive dehalogenase-homologous genes in deep subseafloor sedimentary metagenomes.</title>
        <authorList>
            <person name="Kawai M."/>
            <person name="Futagami T."/>
            <person name="Toyoda A."/>
            <person name="Takaki Y."/>
            <person name="Nishi S."/>
            <person name="Hori S."/>
            <person name="Arai W."/>
            <person name="Tsubouchi T."/>
            <person name="Morono Y."/>
            <person name="Uchiyama I."/>
            <person name="Ito T."/>
            <person name="Fujiyama A."/>
            <person name="Inagaki F."/>
            <person name="Takami H."/>
        </authorList>
    </citation>
    <scope>NUCLEOTIDE SEQUENCE</scope>
    <source>
        <strain evidence="2">Expedition CK06-06</strain>
    </source>
</reference>